<protein>
    <submittedName>
        <fullName evidence="1">Uncharacterized protein</fullName>
    </submittedName>
</protein>
<sequence>MQHYKDLE</sequence>
<name>A0A2P2PFH0_RHIMU</name>
<accession>A0A2P2PFH0</accession>
<proteinExistence type="predicted"/>
<organism evidence="1">
    <name type="scientific">Rhizophora mucronata</name>
    <name type="common">Asiatic mangrove</name>
    <dbReference type="NCBI Taxonomy" id="61149"/>
    <lineage>
        <taxon>Eukaryota</taxon>
        <taxon>Viridiplantae</taxon>
        <taxon>Streptophyta</taxon>
        <taxon>Embryophyta</taxon>
        <taxon>Tracheophyta</taxon>
        <taxon>Spermatophyta</taxon>
        <taxon>Magnoliopsida</taxon>
        <taxon>eudicotyledons</taxon>
        <taxon>Gunneridae</taxon>
        <taxon>Pentapetalae</taxon>
        <taxon>rosids</taxon>
        <taxon>fabids</taxon>
        <taxon>Malpighiales</taxon>
        <taxon>Rhizophoraceae</taxon>
        <taxon>Rhizophora</taxon>
    </lineage>
</organism>
<evidence type="ECO:0000313" key="1">
    <source>
        <dbReference type="EMBL" id="MBX53475.1"/>
    </source>
</evidence>
<dbReference type="EMBL" id="GGEC01072991">
    <property type="protein sequence ID" value="MBX53475.1"/>
    <property type="molecule type" value="Transcribed_RNA"/>
</dbReference>
<reference evidence="1" key="1">
    <citation type="submission" date="2018-02" db="EMBL/GenBank/DDBJ databases">
        <title>Rhizophora mucronata_Transcriptome.</title>
        <authorList>
            <person name="Meera S.P."/>
            <person name="Sreeshan A."/>
            <person name="Augustine A."/>
        </authorList>
    </citation>
    <scope>NUCLEOTIDE SEQUENCE</scope>
    <source>
        <tissue evidence="1">Leaf</tissue>
    </source>
</reference>